<dbReference type="Proteomes" id="UP001140949">
    <property type="component" value="Unassembled WGS sequence"/>
</dbReference>
<evidence type="ECO:0000256" key="1">
    <source>
        <dbReference type="SAM" id="MobiDB-lite"/>
    </source>
</evidence>
<keyword evidence="2" id="KW-0418">Kinase</keyword>
<comment type="caution">
    <text evidence="2">The sequence shown here is derived from an EMBL/GenBank/DDBJ whole genome shotgun (WGS) entry which is preliminary data.</text>
</comment>
<proteinExistence type="predicted"/>
<gene>
    <name evidence="2" type="ORF">M6B38_342525</name>
</gene>
<keyword evidence="2" id="KW-0808">Transferase</keyword>
<name>A0AAX6GW54_IRIPA</name>
<organism evidence="2 3">
    <name type="scientific">Iris pallida</name>
    <name type="common">Sweet iris</name>
    <dbReference type="NCBI Taxonomy" id="29817"/>
    <lineage>
        <taxon>Eukaryota</taxon>
        <taxon>Viridiplantae</taxon>
        <taxon>Streptophyta</taxon>
        <taxon>Embryophyta</taxon>
        <taxon>Tracheophyta</taxon>
        <taxon>Spermatophyta</taxon>
        <taxon>Magnoliopsida</taxon>
        <taxon>Liliopsida</taxon>
        <taxon>Asparagales</taxon>
        <taxon>Iridaceae</taxon>
        <taxon>Iridoideae</taxon>
        <taxon>Irideae</taxon>
        <taxon>Iris</taxon>
    </lineage>
</organism>
<feature type="compositionally biased region" description="Polar residues" evidence="1">
    <location>
        <begin position="48"/>
        <end position="65"/>
    </location>
</feature>
<keyword evidence="2" id="KW-0675">Receptor</keyword>
<dbReference type="AlphaFoldDB" id="A0AAX6GW54"/>
<dbReference type="EMBL" id="JANAVB010015600">
    <property type="protein sequence ID" value="KAJ6832966.1"/>
    <property type="molecule type" value="Genomic_DNA"/>
</dbReference>
<sequence>MSPNSRFWSVSSSTASMWLLELPLFSLLNRPMYWSGIAAERLLVPETTNARPQPLTSVNGDTIANTKVDEKESILPP</sequence>
<evidence type="ECO:0000313" key="3">
    <source>
        <dbReference type="Proteomes" id="UP001140949"/>
    </source>
</evidence>
<reference evidence="2" key="2">
    <citation type="submission" date="2023-04" db="EMBL/GenBank/DDBJ databases">
        <authorList>
            <person name="Bruccoleri R.E."/>
            <person name="Oakeley E.J."/>
            <person name="Faust A.-M."/>
            <person name="Dessus-Babus S."/>
            <person name="Altorfer M."/>
            <person name="Burckhardt D."/>
            <person name="Oertli M."/>
            <person name="Naumann U."/>
            <person name="Petersen F."/>
            <person name="Wong J."/>
        </authorList>
    </citation>
    <scope>NUCLEOTIDE SEQUENCE</scope>
    <source>
        <strain evidence="2">GSM-AAB239-AS_SAM_17_03QT</strain>
        <tissue evidence="2">Leaf</tissue>
    </source>
</reference>
<protein>
    <submittedName>
        <fullName evidence="2">L-type lectin-domain containing receptor kinase IV.1-like</fullName>
    </submittedName>
</protein>
<evidence type="ECO:0000313" key="2">
    <source>
        <dbReference type="EMBL" id="KAJ6832966.1"/>
    </source>
</evidence>
<feature type="region of interest" description="Disordered" evidence="1">
    <location>
        <begin position="48"/>
        <end position="77"/>
    </location>
</feature>
<feature type="compositionally biased region" description="Basic and acidic residues" evidence="1">
    <location>
        <begin position="67"/>
        <end position="77"/>
    </location>
</feature>
<keyword evidence="3" id="KW-1185">Reference proteome</keyword>
<accession>A0AAX6GW54</accession>
<reference evidence="2" key="1">
    <citation type="journal article" date="2023" name="GigaByte">
        <title>Genome assembly of the bearded iris, Iris pallida Lam.</title>
        <authorList>
            <person name="Bruccoleri R.E."/>
            <person name="Oakeley E.J."/>
            <person name="Faust A.M.E."/>
            <person name="Altorfer M."/>
            <person name="Dessus-Babus S."/>
            <person name="Burckhardt D."/>
            <person name="Oertli M."/>
            <person name="Naumann U."/>
            <person name="Petersen F."/>
            <person name="Wong J."/>
        </authorList>
    </citation>
    <scope>NUCLEOTIDE SEQUENCE</scope>
    <source>
        <strain evidence="2">GSM-AAB239-AS_SAM_17_03QT</strain>
    </source>
</reference>
<dbReference type="GO" id="GO:0016301">
    <property type="term" value="F:kinase activity"/>
    <property type="evidence" value="ECO:0007669"/>
    <property type="project" value="UniProtKB-KW"/>
</dbReference>